<evidence type="ECO:0000259" key="1">
    <source>
        <dbReference type="PROSITE" id="PS50801"/>
    </source>
</evidence>
<proteinExistence type="predicted"/>
<dbReference type="RefSeq" id="WP_239143825.1">
    <property type="nucleotide sequence ID" value="NZ_BOMT01000071.1"/>
</dbReference>
<dbReference type="Pfam" id="PF13466">
    <property type="entry name" value="STAS_2"/>
    <property type="match status" value="1"/>
</dbReference>
<accession>A0A1I2JSP4</accession>
<dbReference type="InterPro" id="IPR036513">
    <property type="entry name" value="STAS_dom_sf"/>
</dbReference>
<name>A0A1I2JSP4_9ACTN</name>
<dbReference type="InterPro" id="IPR058548">
    <property type="entry name" value="MlaB-like_STAS"/>
</dbReference>
<feature type="domain" description="STAS" evidence="1">
    <location>
        <begin position="21"/>
        <end position="104"/>
    </location>
</feature>
<dbReference type="CDD" id="cd07043">
    <property type="entry name" value="STAS_anti-anti-sigma_factors"/>
    <property type="match status" value="1"/>
</dbReference>
<dbReference type="AlphaFoldDB" id="A0A1I2JSP4"/>
<protein>
    <submittedName>
        <fullName evidence="2">Anti-anti-sigma factor</fullName>
    </submittedName>
</protein>
<reference evidence="2 3" key="1">
    <citation type="submission" date="2016-10" db="EMBL/GenBank/DDBJ databases">
        <authorList>
            <person name="de Groot N.N."/>
        </authorList>
    </citation>
    <scope>NUCLEOTIDE SEQUENCE [LARGE SCALE GENOMIC DNA]</scope>
    <source>
        <strain evidence="2 3">DSM 43019</strain>
    </source>
</reference>
<sequence>MDQEGADPSFSAVGEVAGDRVTVTVTGEVDMATAGALYEAATPVRVTAATVDLRAVTFFDSAAIHTLVRLVEHYAGAIEVLPSERVRRVLDISGLGGQPWLKDG</sequence>
<evidence type="ECO:0000313" key="3">
    <source>
        <dbReference type="Proteomes" id="UP000199645"/>
    </source>
</evidence>
<evidence type="ECO:0000313" key="2">
    <source>
        <dbReference type="EMBL" id="SFF56940.1"/>
    </source>
</evidence>
<organism evidence="2 3">
    <name type="scientific">Actinoplanes philippinensis</name>
    <dbReference type="NCBI Taxonomy" id="35752"/>
    <lineage>
        <taxon>Bacteria</taxon>
        <taxon>Bacillati</taxon>
        <taxon>Actinomycetota</taxon>
        <taxon>Actinomycetes</taxon>
        <taxon>Micromonosporales</taxon>
        <taxon>Micromonosporaceae</taxon>
        <taxon>Actinoplanes</taxon>
    </lineage>
</organism>
<dbReference type="EMBL" id="FONV01000013">
    <property type="protein sequence ID" value="SFF56940.1"/>
    <property type="molecule type" value="Genomic_DNA"/>
</dbReference>
<dbReference type="Proteomes" id="UP000199645">
    <property type="component" value="Unassembled WGS sequence"/>
</dbReference>
<dbReference type="SUPFAM" id="SSF52091">
    <property type="entry name" value="SpoIIaa-like"/>
    <property type="match status" value="1"/>
</dbReference>
<dbReference type="InterPro" id="IPR002645">
    <property type="entry name" value="STAS_dom"/>
</dbReference>
<dbReference type="STRING" id="35752.SAMN05421541_113234"/>
<keyword evidence="3" id="KW-1185">Reference proteome</keyword>
<dbReference type="PROSITE" id="PS50801">
    <property type="entry name" value="STAS"/>
    <property type="match status" value="1"/>
</dbReference>
<gene>
    <name evidence="2" type="ORF">SAMN05421541_113234</name>
</gene>
<dbReference type="Gene3D" id="3.30.750.24">
    <property type="entry name" value="STAS domain"/>
    <property type="match status" value="1"/>
</dbReference>